<evidence type="ECO:0000256" key="4">
    <source>
        <dbReference type="PROSITE-ProRule" id="PRU00335"/>
    </source>
</evidence>
<evidence type="ECO:0000256" key="1">
    <source>
        <dbReference type="ARBA" id="ARBA00023015"/>
    </source>
</evidence>
<dbReference type="Pfam" id="PF00440">
    <property type="entry name" value="TetR_N"/>
    <property type="match status" value="1"/>
</dbReference>
<evidence type="ECO:0000313" key="6">
    <source>
        <dbReference type="EMBL" id="GAA3694606.1"/>
    </source>
</evidence>
<evidence type="ECO:0000259" key="5">
    <source>
        <dbReference type="PROSITE" id="PS50977"/>
    </source>
</evidence>
<name>A0ABP7CUN9_9ACTN</name>
<dbReference type="Proteomes" id="UP001500902">
    <property type="component" value="Unassembled WGS sequence"/>
</dbReference>
<sequence length="204" mass="21541">MSLRERKKQRTRQALIDIAGRLFDEQGYEATTVDQIAAAAGVSTRTFFTYFRHKADVLHTNSAERLDAGVAVLGSPEPGETPAELLARAFEVMLAESWELGLTAGLVGAAVNLPIESPRASVDRSNARLERLAAALSAACGIDRMTAYAMVGAAIGAVSATAAVSLSEGRPDEETLAEAARACRRALAGFGHPPDRQAPPLDPI</sequence>
<reference evidence="7" key="1">
    <citation type="journal article" date="2019" name="Int. J. Syst. Evol. Microbiol.">
        <title>The Global Catalogue of Microorganisms (GCM) 10K type strain sequencing project: providing services to taxonomists for standard genome sequencing and annotation.</title>
        <authorList>
            <consortium name="The Broad Institute Genomics Platform"/>
            <consortium name="The Broad Institute Genome Sequencing Center for Infectious Disease"/>
            <person name="Wu L."/>
            <person name="Ma J."/>
        </authorList>
    </citation>
    <scope>NUCLEOTIDE SEQUENCE [LARGE SCALE GENOMIC DNA]</scope>
    <source>
        <strain evidence="7">JCM 16904</strain>
    </source>
</reference>
<dbReference type="RefSeq" id="WP_344887788.1">
    <property type="nucleotide sequence ID" value="NZ_BAAAZP010000143.1"/>
</dbReference>
<gene>
    <name evidence="6" type="ORF">GCM10022224_070210</name>
</gene>
<dbReference type="EMBL" id="BAAAZP010000143">
    <property type="protein sequence ID" value="GAA3694606.1"/>
    <property type="molecule type" value="Genomic_DNA"/>
</dbReference>
<evidence type="ECO:0000256" key="2">
    <source>
        <dbReference type="ARBA" id="ARBA00023125"/>
    </source>
</evidence>
<dbReference type="InterPro" id="IPR009057">
    <property type="entry name" value="Homeodomain-like_sf"/>
</dbReference>
<dbReference type="PANTHER" id="PTHR30055:SF238">
    <property type="entry name" value="MYCOFACTOCIN BIOSYNTHESIS TRANSCRIPTIONAL REGULATOR MFTR-RELATED"/>
    <property type="match status" value="1"/>
</dbReference>
<dbReference type="SUPFAM" id="SSF46689">
    <property type="entry name" value="Homeodomain-like"/>
    <property type="match status" value="1"/>
</dbReference>
<evidence type="ECO:0000256" key="3">
    <source>
        <dbReference type="ARBA" id="ARBA00023163"/>
    </source>
</evidence>
<protein>
    <recommendedName>
        <fullName evidence="5">HTH tetR-type domain-containing protein</fullName>
    </recommendedName>
</protein>
<keyword evidence="3" id="KW-0804">Transcription</keyword>
<organism evidence="6 7">
    <name type="scientific">Nonomuraea antimicrobica</name>
    <dbReference type="NCBI Taxonomy" id="561173"/>
    <lineage>
        <taxon>Bacteria</taxon>
        <taxon>Bacillati</taxon>
        <taxon>Actinomycetota</taxon>
        <taxon>Actinomycetes</taxon>
        <taxon>Streptosporangiales</taxon>
        <taxon>Streptosporangiaceae</taxon>
        <taxon>Nonomuraea</taxon>
    </lineage>
</organism>
<feature type="domain" description="HTH tetR-type" evidence="5">
    <location>
        <begin position="9"/>
        <end position="69"/>
    </location>
</feature>
<dbReference type="PROSITE" id="PS50977">
    <property type="entry name" value="HTH_TETR_2"/>
    <property type="match status" value="1"/>
</dbReference>
<dbReference type="PRINTS" id="PR00455">
    <property type="entry name" value="HTHTETR"/>
</dbReference>
<dbReference type="InterPro" id="IPR050109">
    <property type="entry name" value="HTH-type_TetR-like_transc_reg"/>
</dbReference>
<keyword evidence="2 4" id="KW-0238">DNA-binding</keyword>
<feature type="DNA-binding region" description="H-T-H motif" evidence="4">
    <location>
        <begin position="32"/>
        <end position="51"/>
    </location>
</feature>
<accession>A0ABP7CUN9</accession>
<keyword evidence="7" id="KW-1185">Reference proteome</keyword>
<proteinExistence type="predicted"/>
<comment type="caution">
    <text evidence="6">The sequence shown here is derived from an EMBL/GenBank/DDBJ whole genome shotgun (WGS) entry which is preliminary data.</text>
</comment>
<keyword evidence="1" id="KW-0805">Transcription regulation</keyword>
<dbReference type="InterPro" id="IPR001647">
    <property type="entry name" value="HTH_TetR"/>
</dbReference>
<dbReference type="PANTHER" id="PTHR30055">
    <property type="entry name" value="HTH-TYPE TRANSCRIPTIONAL REGULATOR RUTR"/>
    <property type="match status" value="1"/>
</dbReference>
<evidence type="ECO:0000313" key="7">
    <source>
        <dbReference type="Proteomes" id="UP001500902"/>
    </source>
</evidence>
<dbReference type="Gene3D" id="1.10.357.10">
    <property type="entry name" value="Tetracycline Repressor, domain 2"/>
    <property type="match status" value="1"/>
</dbReference>